<dbReference type="RefSeq" id="XP_023672090.1">
    <property type="nucleotide sequence ID" value="XM_023816322.2"/>
</dbReference>
<dbReference type="Pfam" id="PF07353">
    <property type="entry name" value="Uroplakin_II"/>
    <property type="match status" value="1"/>
</dbReference>
<keyword evidence="1" id="KW-0812">Transmembrane</keyword>
<accession>A0A3B3TFM2</accession>
<dbReference type="PANTHER" id="PTHR17573">
    <property type="entry name" value="UROPLAKIN II"/>
    <property type="match status" value="1"/>
</dbReference>
<keyword evidence="2" id="KW-0732">Signal</keyword>
<dbReference type="CTD" id="7379"/>
<keyword evidence="1" id="KW-1133">Transmembrane helix</keyword>
<dbReference type="GeneTree" id="ENSGT00940000178427"/>
<reference evidence="3" key="1">
    <citation type="submission" date="2025-08" db="UniProtKB">
        <authorList>
            <consortium name="Ensembl"/>
        </authorList>
    </citation>
    <scope>IDENTIFICATION</scope>
</reference>
<evidence type="ECO:0000256" key="1">
    <source>
        <dbReference type="SAM" id="Phobius"/>
    </source>
</evidence>
<protein>
    <submittedName>
        <fullName evidence="3">Uroplakin 2</fullName>
    </submittedName>
</protein>
<keyword evidence="1" id="KW-0472">Membrane</keyword>
<dbReference type="GeneID" id="111846275"/>
<dbReference type="PANTHER" id="PTHR17573:SF0">
    <property type="entry name" value="UROPLAKIN-2"/>
    <property type="match status" value="1"/>
</dbReference>
<feature type="chain" id="PRO_5017341732" evidence="2">
    <location>
        <begin position="19"/>
        <end position="174"/>
    </location>
</feature>
<dbReference type="AlphaFoldDB" id="A0A3B3TFM2"/>
<organism evidence="3 4">
    <name type="scientific">Paramormyrops kingsleyae</name>
    <dbReference type="NCBI Taxonomy" id="1676925"/>
    <lineage>
        <taxon>Eukaryota</taxon>
        <taxon>Metazoa</taxon>
        <taxon>Chordata</taxon>
        <taxon>Craniata</taxon>
        <taxon>Vertebrata</taxon>
        <taxon>Euteleostomi</taxon>
        <taxon>Actinopterygii</taxon>
        <taxon>Neopterygii</taxon>
        <taxon>Teleostei</taxon>
        <taxon>Osteoglossocephala</taxon>
        <taxon>Osteoglossomorpha</taxon>
        <taxon>Osteoglossiformes</taxon>
        <taxon>Mormyridae</taxon>
        <taxon>Paramormyrops</taxon>
    </lineage>
</organism>
<feature type="transmembrane region" description="Helical" evidence="1">
    <location>
        <begin position="144"/>
        <end position="169"/>
    </location>
</feature>
<evidence type="ECO:0000313" key="4">
    <source>
        <dbReference type="Proteomes" id="UP000261540"/>
    </source>
</evidence>
<feature type="signal peptide" evidence="2">
    <location>
        <begin position="1"/>
        <end position="18"/>
    </location>
</feature>
<evidence type="ECO:0000256" key="2">
    <source>
        <dbReference type="SAM" id="SignalP"/>
    </source>
</evidence>
<dbReference type="Ensembl" id="ENSPKIT00000022501.1">
    <property type="protein sequence ID" value="ENSPKIP00000041465.1"/>
    <property type="gene ID" value="ENSPKIG00000018009.1"/>
</dbReference>
<dbReference type="Proteomes" id="UP000261540">
    <property type="component" value="Unplaced"/>
</dbReference>
<dbReference type="InterPro" id="IPR009952">
    <property type="entry name" value="Uroplakin-2"/>
</dbReference>
<dbReference type="OrthoDB" id="9947134at2759"/>
<dbReference type="STRING" id="1676925.ENSPKIP00000041465"/>
<proteinExistence type="predicted"/>
<dbReference type="KEGG" id="pki:111846275"/>
<evidence type="ECO:0000313" key="3">
    <source>
        <dbReference type="Ensembl" id="ENSPKIP00000041465.1"/>
    </source>
</evidence>
<reference evidence="3" key="2">
    <citation type="submission" date="2025-09" db="UniProtKB">
        <authorList>
            <consortium name="Ensembl"/>
        </authorList>
    </citation>
    <scope>IDENTIFICATION</scope>
</reference>
<name>A0A3B3TFM2_9TELE</name>
<keyword evidence="4" id="KW-1185">Reference proteome</keyword>
<sequence>MQTLRITAFGVLLTLAYANFPLQLLDSSSVVTATFTDSVLLNVPPCSLAGQKVSLTYQNMANKSTVTLQNVFAVPSCRNRRDLLDVTQSNGQNLGYQVTNLVSGTQYSFQYNVGSNMSDSLQASTAQAVPYSTIYDGLPARSGAMVVVTVILVILVFLLIVGLVLTVIYGHCMK</sequence>